<feature type="region of interest" description="Disordered" evidence="1">
    <location>
        <begin position="1"/>
        <end position="21"/>
    </location>
</feature>
<proteinExistence type="predicted"/>
<dbReference type="Proteomes" id="UP001501474">
    <property type="component" value="Unassembled WGS sequence"/>
</dbReference>
<sequence>MTRPTLGILRGSDSACRCRHPPRRLRGRAKTRLNVRVDDTTARAAPERVRDLARMVESGEASVRDIEREPRRWTR</sequence>
<evidence type="ECO:0000313" key="3">
    <source>
        <dbReference type="Proteomes" id="UP001501474"/>
    </source>
</evidence>
<evidence type="ECO:0000256" key="1">
    <source>
        <dbReference type="SAM" id="MobiDB-lite"/>
    </source>
</evidence>
<protein>
    <recommendedName>
        <fullName evidence="4">FXSXX-COOH protein</fullName>
    </recommendedName>
</protein>
<evidence type="ECO:0000313" key="2">
    <source>
        <dbReference type="EMBL" id="GAA2242612.1"/>
    </source>
</evidence>
<name>A0ABN3DVG9_9ACTN</name>
<accession>A0ABN3DVG9</accession>
<evidence type="ECO:0008006" key="4">
    <source>
        <dbReference type="Google" id="ProtNLM"/>
    </source>
</evidence>
<organism evidence="2 3">
    <name type="scientific">Streptomyces indiaensis</name>
    <dbReference type="NCBI Taxonomy" id="284033"/>
    <lineage>
        <taxon>Bacteria</taxon>
        <taxon>Bacillati</taxon>
        <taxon>Actinomycetota</taxon>
        <taxon>Actinomycetes</taxon>
        <taxon>Kitasatosporales</taxon>
        <taxon>Streptomycetaceae</taxon>
        <taxon>Streptomyces</taxon>
    </lineage>
</organism>
<reference evidence="2 3" key="1">
    <citation type="journal article" date="2019" name="Int. J. Syst. Evol. Microbiol.">
        <title>The Global Catalogue of Microorganisms (GCM) 10K type strain sequencing project: providing services to taxonomists for standard genome sequencing and annotation.</title>
        <authorList>
            <consortium name="The Broad Institute Genomics Platform"/>
            <consortium name="The Broad Institute Genome Sequencing Center for Infectious Disease"/>
            <person name="Wu L."/>
            <person name="Ma J."/>
        </authorList>
    </citation>
    <scope>NUCLEOTIDE SEQUENCE [LARGE SCALE GENOMIC DNA]</scope>
    <source>
        <strain evidence="2 3">JCM 3053</strain>
    </source>
</reference>
<dbReference type="EMBL" id="BAAART010000090">
    <property type="protein sequence ID" value="GAA2242612.1"/>
    <property type="molecule type" value="Genomic_DNA"/>
</dbReference>
<comment type="caution">
    <text evidence="2">The sequence shown here is derived from an EMBL/GenBank/DDBJ whole genome shotgun (WGS) entry which is preliminary data.</text>
</comment>
<keyword evidence="3" id="KW-1185">Reference proteome</keyword>
<gene>
    <name evidence="2" type="ORF">GCM10010104_43280</name>
</gene>